<dbReference type="SUPFAM" id="SSF48452">
    <property type="entry name" value="TPR-like"/>
    <property type="match status" value="1"/>
</dbReference>
<dbReference type="Gene3D" id="1.25.40.10">
    <property type="entry name" value="Tetratricopeptide repeat domain"/>
    <property type="match status" value="1"/>
</dbReference>
<keyword evidence="2" id="KW-0808">Transferase</keyword>
<dbReference type="EC" id="2.4.-.-" evidence="2"/>
<organism evidence="2 3">
    <name type="scientific">Paenibacillus filicis</name>
    <dbReference type="NCBI Taxonomy" id="669464"/>
    <lineage>
        <taxon>Bacteria</taxon>
        <taxon>Bacillati</taxon>
        <taxon>Bacillota</taxon>
        <taxon>Bacilli</taxon>
        <taxon>Bacillales</taxon>
        <taxon>Paenibacillaceae</taxon>
        <taxon>Paenibacillus</taxon>
    </lineage>
</organism>
<evidence type="ECO:0000313" key="2">
    <source>
        <dbReference type="EMBL" id="MEK8131144.1"/>
    </source>
</evidence>
<keyword evidence="3" id="KW-1185">Reference proteome</keyword>
<dbReference type="RefSeq" id="WP_341418278.1">
    <property type="nucleotide sequence ID" value="NZ_JBBPCC010000019.1"/>
</dbReference>
<accession>A0ABU9DR14</accession>
<dbReference type="EMBL" id="JBBPCC010000019">
    <property type="protein sequence ID" value="MEK8131144.1"/>
    <property type="molecule type" value="Genomic_DNA"/>
</dbReference>
<protein>
    <submittedName>
        <fullName evidence="2">Glycosyltransferase</fullName>
        <ecNumber evidence="2">2.4.-.-</ecNumber>
    </submittedName>
</protein>
<dbReference type="InterPro" id="IPR001173">
    <property type="entry name" value="Glyco_trans_2-like"/>
</dbReference>
<dbReference type="PANTHER" id="PTHR43630:SF2">
    <property type="entry name" value="GLYCOSYLTRANSFERASE"/>
    <property type="match status" value="1"/>
</dbReference>
<dbReference type="Pfam" id="PF00535">
    <property type="entry name" value="Glycos_transf_2"/>
    <property type="match status" value="2"/>
</dbReference>
<evidence type="ECO:0000313" key="3">
    <source>
        <dbReference type="Proteomes" id="UP001469365"/>
    </source>
</evidence>
<dbReference type="CDD" id="cd02511">
    <property type="entry name" value="Beta4Glucosyltransferase"/>
    <property type="match status" value="1"/>
</dbReference>
<gene>
    <name evidence="2" type="ORF">WMW72_24880</name>
</gene>
<dbReference type="Proteomes" id="UP001469365">
    <property type="component" value="Unassembled WGS sequence"/>
</dbReference>
<dbReference type="PANTHER" id="PTHR43630">
    <property type="entry name" value="POLY-BETA-1,6-N-ACETYL-D-GLUCOSAMINE SYNTHASE"/>
    <property type="match status" value="1"/>
</dbReference>
<sequence>MDGRPMKISLIVLAQHFRLTVQCIDRIKMHTSGSYELILVNDACTDEQSGYLERLYGVRVLSNGGRGVAAGYNLGASAASGERIVFLRDQMMVTDGWLEQLSACLDQCPDAGMAGPRMNDVSGPQRVPILYKSYDQLDQIKHVLTMNKQFQWNPVPRLVGLLFMVTRQCLERVGGFDERFEVESYEDDDWCYRAVTQRYGLYMAEGCFVIRVEPPSLFPEEPDWYATRLTLNRAKAIMKWGFDPQDALHRLTRQVTVSLCMIVKNEELTLGRCLSSVRGLVDEIIIVDTGSEDRTKEIAAAYTDRVYDFKWVNDFSQARNYAFGLATQEFVLWLDADDRLEPEDAERFRKLKASLPWDTDAVSMHYNLSRDGQGRVTASLRRNRLVKRSNGFRWFGAVHEYLDVAGKVIYSDIGVTHDRKHQQSDRNLLIYEERLSRSEQFTARDHMYYANELYDHGLWQRAAEQYDRFLSLPDGWVEDRILACGRASDALHRLGQAQEARMKALQSFTYGMPRAEICCRLGDYELNANRPEEAEFWYKLAAEVRRPADPNARLDLASWTWVPHLQLCVCYDRMGLYEQAYRHNELAAGYVPEHPSVLANRNYLEQQLSLISQEA</sequence>
<proteinExistence type="predicted"/>
<dbReference type="InterPro" id="IPR011990">
    <property type="entry name" value="TPR-like_helical_dom_sf"/>
</dbReference>
<dbReference type="InterPro" id="IPR029044">
    <property type="entry name" value="Nucleotide-diphossugar_trans"/>
</dbReference>
<evidence type="ECO:0000259" key="1">
    <source>
        <dbReference type="Pfam" id="PF00535"/>
    </source>
</evidence>
<dbReference type="SUPFAM" id="SSF53448">
    <property type="entry name" value="Nucleotide-diphospho-sugar transferases"/>
    <property type="match status" value="2"/>
</dbReference>
<keyword evidence="2" id="KW-0328">Glycosyltransferase</keyword>
<reference evidence="2 3" key="1">
    <citation type="submission" date="2024-04" db="EMBL/GenBank/DDBJ databases">
        <title>draft genome sequnece of Paenibacillus filicis.</title>
        <authorList>
            <person name="Kim D.-U."/>
        </authorList>
    </citation>
    <scope>NUCLEOTIDE SEQUENCE [LARGE SCALE GENOMIC DNA]</scope>
    <source>
        <strain evidence="2 3">KACC14197</strain>
    </source>
</reference>
<feature type="domain" description="Glycosyltransferase 2-like" evidence="1">
    <location>
        <begin position="22"/>
        <end position="122"/>
    </location>
</feature>
<feature type="domain" description="Glycosyltransferase 2-like" evidence="1">
    <location>
        <begin position="258"/>
        <end position="348"/>
    </location>
</feature>
<dbReference type="Gene3D" id="3.90.550.10">
    <property type="entry name" value="Spore Coat Polysaccharide Biosynthesis Protein SpsA, Chain A"/>
    <property type="match status" value="2"/>
</dbReference>
<comment type="caution">
    <text evidence="2">The sequence shown here is derived from an EMBL/GenBank/DDBJ whole genome shotgun (WGS) entry which is preliminary data.</text>
</comment>
<name>A0ABU9DR14_9BACL</name>
<dbReference type="GO" id="GO:0016757">
    <property type="term" value="F:glycosyltransferase activity"/>
    <property type="evidence" value="ECO:0007669"/>
    <property type="project" value="UniProtKB-KW"/>
</dbReference>